<reference evidence="1 3" key="2">
    <citation type="journal article" date="2014" name="BMC Genomics">
        <title>An improved genome release (version Mt4.0) for the model legume Medicago truncatula.</title>
        <authorList>
            <person name="Tang H."/>
            <person name="Krishnakumar V."/>
            <person name="Bidwell S."/>
            <person name="Rosen B."/>
            <person name="Chan A."/>
            <person name="Zhou S."/>
            <person name="Gentzbittel L."/>
            <person name="Childs K.L."/>
            <person name="Yandell M."/>
            <person name="Gundlach H."/>
            <person name="Mayer K.F."/>
            <person name="Schwartz D.C."/>
            <person name="Town C.D."/>
        </authorList>
    </citation>
    <scope>GENOME REANNOTATION</scope>
    <source>
        <strain evidence="2 3">cv. Jemalong A17</strain>
    </source>
</reference>
<accession>G7KKG0</accession>
<keyword evidence="3" id="KW-1185">Reference proteome</keyword>
<gene>
    <name evidence="1" type="ordered locus">MTR_6g010930</name>
</gene>
<reference evidence="1 3" key="1">
    <citation type="journal article" date="2011" name="Nature">
        <title>The Medicago genome provides insight into the evolution of rhizobial symbioses.</title>
        <authorList>
            <person name="Young N.D."/>
            <person name="Debelle F."/>
            <person name="Oldroyd G.E."/>
            <person name="Geurts R."/>
            <person name="Cannon S.B."/>
            <person name="Udvardi M.K."/>
            <person name="Benedito V.A."/>
            <person name="Mayer K.F."/>
            <person name="Gouzy J."/>
            <person name="Schoof H."/>
            <person name="Van de Peer Y."/>
            <person name="Proost S."/>
            <person name="Cook D.R."/>
            <person name="Meyers B.C."/>
            <person name="Spannagl M."/>
            <person name="Cheung F."/>
            <person name="De Mita S."/>
            <person name="Krishnakumar V."/>
            <person name="Gundlach H."/>
            <person name="Zhou S."/>
            <person name="Mudge J."/>
            <person name="Bharti A.K."/>
            <person name="Murray J.D."/>
            <person name="Naoumkina M.A."/>
            <person name="Rosen B."/>
            <person name="Silverstein K.A."/>
            <person name="Tang H."/>
            <person name="Rombauts S."/>
            <person name="Zhao P.X."/>
            <person name="Zhou P."/>
            <person name="Barbe V."/>
            <person name="Bardou P."/>
            <person name="Bechner M."/>
            <person name="Bellec A."/>
            <person name="Berger A."/>
            <person name="Berges H."/>
            <person name="Bidwell S."/>
            <person name="Bisseling T."/>
            <person name="Choisne N."/>
            <person name="Couloux A."/>
            <person name="Denny R."/>
            <person name="Deshpande S."/>
            <person name="Dai X."/>
            <person name="Doyle J.J."/>
            <person name="Dudez A.M."/>
            <person name="Farmer A.D."/>
            <person name="Fouteau S."/>
            <person name="Franken C."/>
            <person name="Gibelin C."/>
            <person name="Gish J."/>
            <person name="Goldstein S."/>
            <person name="Gonzalez A.J."/>
            <person name="Green P.J."/>
            <person name="Hallab A."/>
            <person name="Hartog M."/>
            <person name="Hua A."/>
            <person name="Humphray S.J."/>
            <person name="Jeong D.H."/>
            <person name="Jing Y."/>
            <person name="Jocker A."/>
            <person name="Kenton S.M."/>
            <person name="Kim D.J."/>
            <person name="Klee K."/>
            <person name="Lai H."/>
            <person name="Lang C."/>
            <person name="Lin S."/>
            <person name="Macmil S.L."/>
            <person name="Magdelenat G."/>
            <person name="Matthews L."/>
            <person name="McCorrison J."/>
            <person name="Monaghan E.L."/>
            <person name="Mun J.H."/>
            <person name="Najar F.Z."/>
            <person name="Nicholson C."/>
            <person name="Noirot C."/>
            <person name="O'Bleness M."/>
            <person name="Paule C.R."/>
            <person name="Poulain J."/>
            <person name="Prion F."/>
            <person name="Qin B."/>
            <person name="Qu C."/>
            <person name="Retzel E.F."/>
            <person name="Riddle C."/>
            <person name="Sallet E."/>
            <person name="Samain S."/>
            <person name="Samson N."/>
            <person name="Sanders I."/>
            <person name="Saurat O."/>
            <person name="Scarpelli C."/>
            <person name="Schiex T."/>
            <person name="Segurens B."/>
            <person name="Severin A.J."/>
            <person name="Sherrier D.J."/>
            <person name="Shi R."/>
            <person name="Sims S."/>
            <person name="Singer S.R."/>
            <person name="Sinharoy S."/>
            <person name="Sterck L."/>
            <person name="Viollet A."/>
            <person name="Wang B.B."/>
            <person name="Wang K."/>
            <person name="Wang M."/>
            <person name="Wang X."/>
            <person name="Warfsmann J."/>
            <person name="Weissenbach J."/>
            <person name="White D.D."/>
            <person name="White J.D."/>
            <person name="Wiley G.B."/>
            <person name="Wincker P."/>
            <person name="Xing Y."/>
            <person name="Yang L."/>
            <person name="Yao Z."/>
            <person name="Ying F."/>
            <person name="Zhai J."/>
            <person name="Zhou L."/>
            <person name="Zuber A."/>
            <person name="Denarie J."/>
            <person name="Dixon R.A."/>
            <person name="May G.D."/>
            <person name="Schwartz D.C."/>
            <person name="Rogers J."/>
            <person name="Quetier F."/>
            <person name="Town C.D."/>
            <person name="Roe B.A."/>
        </authorList>
    </citation>
    <scope>NUCLEOTIDE SEQUENCE [LARGE SCALE GENOMIC DNA]</scope>
    <source>
        <strain evidence="1">A17</strain>
        <strain evidence="2 3">cv. Jemalong A17</strain>
    </source>
</reference>
<organism evidence="1 3">
    <name type="scientific">Medicago truncatula</name>
    <name type="common">Barrel medic</name>
    <name type="synonym">Medicago tribuloides</name>
    <dbReference type="NCBI Taxonomy" id="3880"/>
    <lineage>
        <taxon>Eukaryota</taxon>
        <taxon>Viridiplantae</taxon>
        <taxon>Streptophyta</taxon>
        <taxon>Embryophyta</taxon>
        <taxon>Tracheophyta</taxon>
        <taxon>Spermatophyta</taxon>
        <taxon>Magnoliopsida</taxon>
        <taxon>eudicotyledons</taxon>
        <taxon>Gunneridae</taxon>
        <taxon>Pentapetalae</taxon>
        <taxon>rosids</taxon>
        <taxon>fabids</taxon>
        <taxon>Fabales</taxon>
        <taxon>Fabaceae</taxon>
        <taxon>Papilionoideae</taxon>
        <taxon>50 kb inversion clade</taxon>
        <taxon>NPAAA clade</taxon>
        <taxon>Hologalegina</taxon>
        <taxon>IRL clade</taxon>
        <taxon>Trifolieae</taxon>
        <taxon>Medicago</taxon>
    </lineage>
</organism>
<protein>
    <submittedName>
        <fullName evidence="1 2">Uncharacterized protein</fullName>
    </submittedName>
</protein>
<dbReference type="EnsemblPlants" id="AES74689">
    <property type="protein sequence ID" value="AES74689"/>
    <property type="gene ID" value="MTR_6g010930"/>
</dbReference>
<dbReference type="AlphaFoldDB" id="G7KKG0"/>
<reference evidence="2" key="3">
    <citation type="submission" date="2015-04" db="UniProtKB">
        <authorList>
            <consortium name="EnsemblPlants"/>
        </authorList>
    </citation>
    <scope>IDENTIFICATION</scope>
    <source>
        <strain evidence="2">cv. Jemalong A17</strain>
    </source>
</reference>
<evidence type="ECO:0000313" key="3">
    <source>
        <dbReference type="Proteomes" id="UP000002051"/>
    </source>
</evidence>
<evidence type="ECO:0000313" key="1">
    <source>
        <dbReference type="EMBL" id="AES74689.1"/>
    </source>
</evidence>
<dbReference type="EMBL" id="CM001222">
    <property type="protein sequence ID" value="AES74689.1"/>
    <property type="molecule type" value="Genomic_DNA"/>
</dbReference>
<name>G7KKG0_MEDTR</name>
<sequence length="52" mass="6147">MNCILSKQLALEVHQLAQGNRKKAKWFRPKVFNDPTTLTEDDLYDLRNQWAT</sequence>
<dbReference type="HOGENOM" id="CLU_3090283_0_0_1"/>
<evidence type="ECO:0000313" key="2">
    <source>
        <dbReference type="EnsemblPlants" id="AES74689"/>
    </source>
</evidence>
<proteinExistence type="predicted"/>
<dbReference type="Proteomes" id="UP000002051">
    <property type="component" value="Chromosome 6"/>
</dbReference>
<dbReference type="PaxDb" id="3880-AES74689"/>